<evidence type="ECO:0000256" key="1">
    <source>
        <dbReference type="SAM" id="MobiDB-lite"/>
    </source>
</evidence>
<feature type="transmembrane region" description="Helical" evidence="2">
    <location>
        <begin position="52"/>
        <end position="74"/>
    </location>
</feature>
<comment type="caution">
    <text evidence="3">The sequence shown here is derived from an EMBL/GenBank/DDBJ whole genome shotgun (WGS) entry which is preliminary data.</text>
</comment>
<evidence type="ECO:0000313" key="3">
    <source>
        <dbReference type="EMBL" id="MFC4666354.1"/>
    </source>
</evidence>
<feature type="transmembrane region" description="Helical" evidence="2">
    <location>
        <begin position="26"/>
        <end position="46"/>
    </location>
</feature>
<feature type="region of interest" description="Disordered" evidence="1">
    <location>
        <begin position="110"/>
        <end position="129"/>
    </location>
</feature>
<accession>A0ABV9K8X0</accession>
<keyword evidence="2" id="KW-1133">Transmembrane helix</keyword>
<dbReference type="RefSeq" id="WP_380079343.1">
    <property type="nucleotide sequence ID" value="NZ_JBHSGO010000194.1"/>
</dbReference>
<keyword evidence="2" id="KW-0812">Transmembrane</keyword>
<protein>
    <submittedName>
        <fullName evidence="3">Uncharacterized protein</fullName>
    </submittedName>
</protein>
<keyword evidence="2" id="KW-0472">Membrane</keyword>
<feature type="compositionally biased region" description="Basic and acidic residues" evidence="1">
    <location>
        <begin position="110"/>
        <end position="123"/>
    </location>
</feature>
<sequence>MITEKQKEEFKKLNKQSITLNNNAEYLVIVTIALLVLGGLILSIGYAEKDIAPISIGYGIIFSAVFINPLRIICKSLTGLYRMKTLEFNMKYEVVEEKVVEEKVVECKKDEKEQGNKSEDQWMKCKTGL</sequence>
<name>A0ABV9K8X0_9PORP</name>
<proteinExistence type="predicted"/>
<keyword evidence="4" id="KW-1185">Reference proteome</keyword>
<evidence type="ECO:0000256" key="2">
    <source>
        <dbReference type="SAM" id="Phobius"/>
    </source>
</evidence>
<evidence type="ECO:0000313" key="4">
    <source>
        <dbReference type="Proteomes" id="UP001596020"/>
    </source>
</evidence>
<dbReference type="Proteomes" id="UP001596020">
    <property type="component" value="Unassembled WGS sequence"/>
</dbReference>
<dbReference type="EMBL" id="JBHSGO010000194">
    <property type="protein sequence ID" value="MFC4666354.1"/>
    <property type="molecule type" value="Genomic_DNA"/>
</dbReference>
<organism evidence="3 4">
    <name type="scientific">Falsiporphyromonas endometrii</name>
    <dbReference type="NCBI Taxonomy" id="1387297"/>
    <lineage>
        <taxon>Bacteria</taxon>
        <taxon>Pseudomonadati</taxon>
        <taxon>Bacteroidota</taxon>
        <taxon>Bacteroidia</taxon>
        <taxon>Bacteroidales</taxon>
        <taxon>Porphyromonadaceae</taxon>
        <taxon>Falsiporphyromonas</taxon>
    </lineage>
</organism>
<gene>
    <name evidence="3" type="ORF">ACFO3G_07070</name>
</gene>
<reference evidence="4" key="1">
    <citation type="journal article" date="2019" name="Int. J. Syst. Evol. Microbiol.">
        <title>The Global Catalogue of Microorganisms (GCM) 10K type strain sequencing project: providing services to taxonomists for standard genome sequencing and annotation.</title>
        <authorList>
            <consortium name="The Broad Institute Genomics Platform"/>
            <consortium name="The Broad Institute Genome Sequencing Center for Infectious Disease"/>
            <person name="Wu L."/>
            <person name="Ma J."/>
        </authorList>
    </citation>
    <scope>NUCLEOTIDE SEQUENCE [LARGE SCALE GENOMIC DNA]</scope>
    <source>
        <strain evidence="4">CGMCC 4.7357</strain>
    </source>
</reference>